<dbReference type="GO" id="GO:0008270">
    <property type="term" value="F:zinc ion binding"/>
    <property type="evidence" value="ECO:0007669"/>
    <property type="project" value="UniProtKB-KW"/>
</dbReference>
<accession>A0AA88I0S8</accession>
<dbReference type="Proteomes" id="UP001187531">
    <property type="component" value="Unassembled WGS sequence"/>
</dbReference>
<dbReference type="Gene3D" id="3.30.40.10">
    <property type="entry name" value="Zinc/RING finger domain, C3HC4 (zinc finger)"/>
    <property type="match status" value="1"/>
</dbReference>
<keyword evidence="8" id="KW-0812">Transmembrane</keyword>
<evidence type="ECO:0000256" key="4">
    <source>
        <dbReference type="ARBA" id="ARBA00022723"/>
    </source>
</evidence>
<dbReference type="EMBL" id="JAVRJZ010000010">
    <property type="protein sequence ID" value="KAK2717906.1"/>
    <property type="molecule type" value="Genomic_DNA"/>
</dbReference>
<dbReference type="GO" id="GO:0005768">
    <property type="term" value="C:endosome"/>
    <property type="evidence" value="ECO:0007669"/>
    <property type="project" value="UniProtKB-SubCell"/>
</dbReference>
<reference evidence="10" key="1">
    <citation type="submission" date="2023-07" db="EMBL/GenBank/DDBJ databases">
        <title>Chromosome-level genome assembly of Artemia franciscana.</title>
        <authorList>
            <person name="Jo E."/>
        </authorList>
    </citation>
    <scope>NUCLEOTIDE SEQUENCE</scope>
    <source>
        <tissue evidence="10">Whole body</tissue>
    </source>
</reference>
<dbReference type="Pfam" id="PF12906">
    <property type="entry name" value="RINGv"/>
    <property type="match status" value="1"/>
</dbReference>
<keyword evidence="8" id="KW-1133">Transmembrane helix</keyword>
<evidence type="ECO:0000256" key="7">
    <source>
        <dbReference type="ARBA" id="ARBA00022859"/>
    </source>
</evidence>
<feature type="domain" description="RING-CH-type" evidence="9">
    <location>
        <begin position="13"/>
        <end position="74"/>
    </location>
</feature>
<keyword evidence="8" id="KW-0472">Membrane</keyword>
<keyword evidence="11" id="KW-1185">Reference proteome</keyword>
<dbReference type="SUPFAM" id="SSF57850">
    <property type="entry name" value="RING/U-box"/>
    <property type="match status" value="1"/>
</dbReference>
<comment type="caution">
    <text evidence="10">The sequence shown here is derived from an EMBL/GenBank/DDBJ whole genome shotgun (WGS) entry which is preliminary data.</text>
</comment>
<dbReference type="SMART" id="SM00744">
    <property type="entry name" value="RINGv"/>
    <property type="match status" value="1"/>
</dbReference>
<protein>
    <recommendedName>
        <fullName evidence="9">RING-CH-type domain-containing protein</fullName>
    </recommendedName>
</protein>
<evidence type="ECO:0000313" key="11">
    <source>
        <dbReference type="Proteomes" id="UP001187531"/>
    </source>
</evidence>
<organism evidence="10 11">
    <name type="scientific">Artemia franciscana</name>
    <name type="common">Brine shrimp</name>
    <name type="synonym">Artemia sanfranciscana</name>
    <dbReference type="NCBI Taxonomy" id="6661"/>
    <lineage>
        <taxon>Eukaryota</taxon>
        <taxon>Metazoa</taxon>
        <taxon>Ecdysozoa</taxon>
        <taxon>Arthropoda</taxon>
        <taxon>Crustacea</taxon>
        <taxon>Branchiopoda</taxon>
        <taxon>Anostraca</taxon>
        <taxon>Artemiidae</taxon>
        <taxon>Artemia</taxon>
    </lineage>
</organism>
<evidence type="ECO:0000256" key="1">
    <source>
        <dbReference type="ARBA" id="ARBA00004127"/>
    </source>
</evidence>
<dbReference type="EMBL" id="JAVRJZ010000010">
    <property type="protein sequence ID" value="KAK2717905.1"/>
    <property type="molecule type" value="Genomic_DNA"/>
</dbReference>
<evidence type="ECO:0000256" key="5">
    <source>
        <dbReference type="ARBA" id="ARBA00022771"/>
    </source>
</evidence>
<comment type="subcellular location">
    <subcellularLocation>
        <location evidence="1">Endomembrane system</location>
        <topology evidence="1">Multi-pass membrane protein</topology>
    </subcellularLocation>
    <subcellularLocation>
        <location evidence="2">Endosome</location>
    </subcellularLocation>
    <subcellularLocation>
        <location evidence="3">Lysosome membrane</location>
    </subcellularLocation>
</comment>
<feature type="transmembrane region" description="Helical" evidence="8">
    <location>
        <begin position="96"/>
        <end position="118"/>
    </location>
</feature>
<dbReference type="InterPro" id="IPR013083">
    <property type="entry name" value="Znf_RING/FYVE/PHD"/>
</dbReference>
<feature type="transmembrane region" description="Helical" evidence="8">
    <location>
        <begin position="138"/>
        <end position="162"/>
    </location>
</feature>
<evidence type="ECO:0000256" key="2">
    <source>
        <dbReference type="ARBA" id="ARBA00004177"/>
    </source>
</evidence>
<keyword evidence="4" id="KW-0479">Metal-binding</keyword>
<dbReference type="GO" id="GO:0002376">
    <property type="term" value="P:immune system process"/>
    <property type="evidence" value="ECO:0007669"/>
    <property type="project" value="UniProtKB-KW"/>
</dbReference>
<sequence length="295" mass="33540">MYAIKNTSLHESAYSLFQDTCRICHCEGESDSPLISPCLCTGSLLYVHQGCLQKWVKASDAKVCELCKYPFRMQTKVKPFREWEMLSLSKMERRKIACSVGFHTIAFTCVIWSLYVLIDRSAEELQLGQLEWPFWTKLVVVAIGITGGIVFMYVQCTMYVALCRRWRAYNRIVVVQNVARNKTSPEKQRLVTQELFSFRRKSSAGKGLSVSQSILPVIEVSVNPDLADLHLPGMSSEVLPTVKVVNELVDRLPTRSLSCGRLNDVDKIVLTKSKSFGRLYKFPSLDECWNESGMK</sequence>
<evidence type="ECO:0000313" key="10">
    <source>
        <dbReference type="EMBL" id="KAK2717906.1"/>
    </source>
</evidence>
<evidence type="ECO:0000256" key="6">
    <source>
        <dbReference type="ARBA" id="ARBA00022833"/>
    </source>
</evidence>
<name>A0AA88I0S8_ARTSF</name>
<evidence type="ECO:0000256" key="8">
    <source>
        <dbReference type="SAM" id="Phobius"/>
    </source>
</evidence>
<dbReference type="PANTHER" id="PTHR45981">
    <property type="entry name" value="LD02310P"/>
    <property type="match status" value="1"/>
</dbReference>
<proteinExistence type="predicted"/>
<evidence type="ECO:0000259" key="9">
    <source>
        <dbReference type="PROSITE" id="PS51292"/>
    </source>
</evidence>
<dbReference type="InterPro" id="IPR011016">
    <property type="entry name" value="Znf_RING-CH"/>
</dbReference>
<keyword evidence="6" id="KW-0862">Zinc</keyword>
<dbReference type="AlphaFoldDB" id="A0AA88I0S8"/>
<evidence type="ECO:0000256" key="3">
    <source>
        <dbReference type="ARBA" id="ARBA00004656"/>
    </source>
</evidence>
<dbReference type="GO" id="GO:0005765">
    <property type="term" value="C:lysosomal membrane"/>
    <property type="evidence" value="ECO:0007669"/>
    <property type="project" value="UniProtKB-SubCell"/>
</dbReference>
<gene>
    <name evidence="10" type="ORF">QYM36_006637</name>
</gene>
<keyword evidence="5" id="KW-0863">Zinc-finger</keyword>
<dbReference type="PROSITE" id="PS51292">
    <property type="entry name" value="ZF_RING_CH"/>
    <property type="match status" value="1"/>
</dbReference>
<keyword evidence="7" id="KW-0391">Immunity</keyword>